<evidence type="ECO:0000256" key="7">
    <source>
        <dbReference type="ARBA" id="ARBA00023239"/>
    </source>
</evidence>
<keyword evidence="5 10" id="KW-0620">Polyamine biosynthesis</keyword>
<keyword evidence="8 10" id="KW-0704">Schiff base</keyword>
<evidence type="ECO:0000256" key="9">
    <source>
        <dbReference type="ARBA" id="ARBA00023317"/>
    </source>
</evidence>
<evidence type="ECO:0000313" key="12">
    <source>
        <dbReference type="Proteomes" id="UP000029444"/>
    </source>
</evidence>
<reference evidence="11 12" key="1">
    <citation type="submission" date="2012-09" db="EMBL/GenBank/DDBJ databases">
        <title>Genome Sequence of alkane-degrading Bacterium Alcanivorax sp. 19-m-6.</title>
        <authorList>
            <person name="Lai Q."/>
            <person name="Shao Z."/>
        </authorList>
    </citation>
    <scope>NUCLEOTIDE SEQUENCE [LARGE SCALE GENOMIC DNA]</scope>
    <source>
        <strain evidence="11 12">19-m-6</strain>
    </source>
</reference>
<feature type="modified residue" description="Pyruvic acid (Ser); by autocatalysis" evidence="10">
    <location>
        <position position="118"/>
    </location>
</feature>
<evidence type="ECO:0000256" key="8">
    <source>
        <dbReference type="ARBA" id="ARBA00023270"/>
    </source>
</evidence>
<dbReference type="HAMAP" id="MF_00465">
    <property type="entry name" value="AdoMetDC_2"/>
    <property type="match status" value="1"/>
</dbReference>
<dbReference type="GO" id="GO:0005829">
    <property type="term" value="C:cytosol"/>
    <property type="evidence" value="ECO:0007669"/>
    <property type="project" value="TreeGrafter"/>
</dbReference>
<keyword evidence="7 10" id="KW-0456">Lyase</keyword>
<comment type="PTM">
    <text evidence="10">Is synthesized initially as an inactive proenzyme. Formation of the active enzyme involves a self-maturation process in which the active site pyruvoyl group is generated from an internal serine residue via an autocatalytic post-translational modification. Two non-identical subunits are generated from the proenzyme in this reaction, and the pyruvate is formed at the N-terminus of the alpha chain, which is derived from the carboxyl end of the proenzyme. The post-translation cleavage follows an unusual pathway, termed non-hydrolytic serinolysis, in which the side chain hydroxyl group of the serine supplies its oxygen atom to form the C-terminus of the beta chain, while the remainder of the serine residue undergoes an oxidative deamination to produce ammonia and the pyruvoyl group blocking the N-terminus of the alpha chain.</text>
</comment>
<dbReference type="STRING" id="1177154.Y5S_02196"/>
<evidence type="ECO:0000256" key="1">
    <source>
        <dbReference type="ARBA" id="ARBA00022691"/>
    </source>
</evidence>
<sequence>MVKDPNPKITVHGFNNLTKSLSFNIFDIAYAKTEQHRKEYIEYIDELYNAERLTEILTNVTKIIGANILNVARQDYDPQGASVTMLIAEHETPPDGSDWDEEAPGPLPDTVVAHLDKSHVTVHTYPESHPDNGISTFRVDVDVSTCGVISPLRALNYLIHSFDSDIVTVDYRVRGMTRDLDGTKHYIDHDINSIQNFLTEDTQNAYQMIDVNVYQENIFHTKMLLKDFDIDNYLFGAGSDEFEQEELDQIEERLKREMLEIFYSRNLG</sequence>
<dbReference type="EC" id="4.1.1.50" evidence="10"/>
<protein>
    <recommendedName>
        <fullName evidence="10">S-adenosylmethionine decarboxylase proenzyme</fullName>
        <shortName evidence="10">AdoMetDC</shortName>
        <shortName evidence="10">SAMDC</shortName>
        <ecNumber evidence="10">4.1.1.50</ecNumber>
    </recommendedName>
    <component>
        <recommendedName>
            <fullName evidence="10">S-adenosylmethionine decarboxylase beta chain</fullName>
        </recommendedName>
    </component>
    <component>
        <recommendedName>
            <fullName evidence="10">S-adenosylmethionine decarboxylase alpha chain</fullName>
        </recommendedName>
    </component>
</protein>
<name>A0A095SIF3_9GAMM</name>
<evidence type="ECO:0000256" key="10">
    <source>
        <dbReference type="HAMAP-Rule" id="MF_00465"/>
    </source>
</evidence>
<evidence type="ECO:0000313" key="11">
    <source>
        <dbReference type="EMBL" id="KGD64441.1"/>
    </source>
</evidence>
<proteinExistence type="inferred from homology"/>
<comment type="catalytic activity">
    <reaction evidence="10">
        <text>S-adenosyl-L-methionine + H(+) = S-adenosyl 3-(methylsulfanyl)propylamine + CO2</text>
        <dbReference type="Rhea" id="RHEA:15981"/>
        <dbReference type="ChEBI" id="CHEBI:15378"/>
        <dbReference type="ChEBI" id="CHEBI:16526"/>
        <dbReference type="ChEBI" id="CHEBI:57443"/>
        <dbReference type="ChEBI" id="CHEBI:59789"/>
        <dbReference type="EC" id="4.1.1.50"/>
    </reaction>
</comment>
<comment type="caution">
    <text evidence="11">The sequence shown here is derived from an EMBL/GenBank/DDBJ whole genome shotgun (WGS) entry which is preliminary data.</text>
</comment>
<dbReference type="eggNOG" id="COG1586">
    <property type="taxonomic scope" value="Bacteria"/>
</dbReference>
<keyword evidence="6 10" id="KW-0865">Zymogen</keyword>
<feature type="chain" id="PRO_5023331788" description="S-adenosylmethionine decarboxylase alpha chain" evidence="10">
    <location>
        <begin position="118"/>
        <end position="268"/>
    </location>
</feature>
<dbReference type="PIRSF" id="PIRSF001356">
    <property type="entry name" value="SAM_decarboxylas"/>
    <property type="match status" value="1"/>
</dbReference>
<dbReference type="Proteomes" id="UP000029444">
    <property type="component" value="Unassembled WGS sequence"/>
</dbReference>
<accession>A0A095SIF3</accession>
<dbReference type="InterPro" id="IPR016067">
    <property type="entry name" value="S-AdoMet_deCO2ase_core"/>
</dbReference>
<evidence type="ECO:0000256" key="3">
    <source>
        <dbReference type="ARBA" id="ARBA00022813"/>
    </source>
</evidence>
<comment type="similarity">
    <text evidence="10">Belongs to the prokaryotic AdoMetDC family. Type 2 subfamily.</text>
</comment>
<gene>
    <name evidence="10" type="primary">speD</name>
    <name evidence="11" type="ORF">Y5S_02196</name>
</gene>
<dbReference type="InterPro" id="IPR003826">
    <property type="entry name" value="AdoMetDC_fam_prok"/>
</dbReference>
<dbReference type="GO" id="GO:0008295">
    <property type="term" value="P:spermidine biosynthetic process"/>
    <property type="evidence" value="ECO:0007669"/>
    <property type="project" value="UniProtKB-UniRule"/>
</dbReference>
<comment type="cofactor">
    <cofactor evidence="10">
        <name>pyruvate</name>
        <dbReference type="ChEBI" id="CHEBI:15361"/>
    </cofactor>
    <text evidence="10">Binds 1 pyruvoyl group covalently per subunit.</text>
</comment>
<keyword evidence="12" id="KW-1185">Reference proteome</keyword>
<dbReference type="UniPathway" id="UPA00331">
    <property type="reaction ID" value="UER00451"/>
</dbReference>
<dbReference type="SUPFAM" id="SSF56276">
    <property type="entry name" value="S-adenosylmethionine decarboxylase"/>
    <property type="match status" value="1"/>
</dbReference>
<keyword evidence="3 10" id="KW-0068">Autocatalytic cleavage</keyword>
<comment type="pathway">
    <text evidence="10">Amine and polyamine biosynthesis; S-adenosylmethioninamine biosynthesis; S-adenosylmethioninamine from S-adenosyl-L-methionine: step 1/1.</text>
</comment>
<feature type="active site" description="Proton donor; for catalytic activity" evidence="10">
    <location>
        <position position="146"/>
    </location>
</feature>
<evidence type="ECO:0000256" key="5">
    <source>
        <dbReference type="ARBA" id="ARBA00023115"/>
    </source>
</evidence>
<feature type="chain" id="PRO_5023331787" description="S-adenosylmethionine decarboxylase beta chain" evidence="10">
    <location>
        <begin position="1"/>
        <end position="117"/>
    </location>
</feature>
<keyword evidence="9 10" id="KW-0670">Pyruvate</keyword>
<evidence type="ECO:0000256" key="2">
    <source>
        <dbReference type="ARBA" id="ARBA00022793"/>
    </source>
</evidence>
<feature type="active site" description="Schiff-base intermediate with substrate; via pyruvic acid" evidence="10">
    <location>
        <position position="118"/>
    </location>
</feature>
<feature type="active site" description="Proton acceptor; for processing activity" evidence="10">
    <location>
        <position position="123"/>
    </location>
</feature>
<dbReference type="EMBL" id="ARXV01000008">
    <property type="protein sequence ID" value="KGD64441.1"/>
    <property type="molecule type" value="Genomic_DNA"/>
</dbReference>
<dbReference type="AlphaFoldDB" id="A0A095SIF3"/>
<comment type="function">
    <text evidence="10">Catalyzes the decarboxylation of S-adenosylmethionine to S-adenosylmethioninamine (dcAdoMet), the propylamine donor required for the synthesis of the polyamines spermine and spermidine from the diamine putrescine.</text>
</comment>
<dbReference type="RefSeq" id="WP_407921418.1">
    <property type="nucleotide sequence ID" value="NZ_ARXV01000008.1"/>
</dbReference>
<dbReference type="InterPro" id="IPR009165">
    <property type="entry name" value="S-AdoMet_deCO2ase_bac"/>
</dbReference>
<keyword evidence="1 10" id="KW-0949">S-adenosyl-L-methionine</keyword>
<dbReference type="PATRIC" id="fig|1177154.3.peg.2236"/>
<dbReference type="PANTHER" id="PTHR33866">
    <property type="entry name" value="S-ADENOSYLMETHIONINE DECARBOXYLASE PROENZYME"/>
    <property type="match status" value="1"/>
</dbReference>
<dbReference type="PANTHER" id="PTHR33866:SF1">
    <property type="entry name" value="S-ADENOSYLMETHIONINE DECARBOXYLASE PROENZYME"/>
    <property type="match status" value="1"/>
</dbReference>
<comment type="subunit">
    <text evidence="10">Heterooctamer of four alpha and four beta chains arranged as a tetramer of alpha/beta heterodimers.</text>
</comment>
<dbReference type="GO" id="GO:0004014">
    <property type="term" value="F:adenosylmethionine decarboxylase activity"/>
    <property type="evidence" value="ECO:0007669"/>
    <property type="project" value="UniProtKB-UniRule"/>
</dbReference>
<evidence type="ECO:0000256" key="6">
    <source>
        <dbReference type="ARBA" id="ARBA00023145"/>
    </source>
</evidence>
<feature type="site" description="Cleavage (non-hydrolytic); by autolysis" evidence="10">
    <location>
        <begin position="117"/>
        <end position="118"/>
    </location>
</feature>
<dbReference type="Gene3D" id="3.60.90.10">
    <property type="entry name" value="S-adenosylmethionine decarboxylase"/>
    <property type="match status" value="1"/>
</dbReference>
<keyword evidence="2 10" id="KW-0210">Decarboxylase</keyword>
<keyword evidence="4 10" id="KW-0745">Spermidine biosynthesis</keyword>
<dbReference type="NCBIfam" id="TIGR03331">
    <property type="entry name" value="SAM_DCase_Eco"/>
    <property type="match status" value="1"/>
</dbReference>
<organism evidence="11 12">
    <name type="scientific">Alcanivorax nanhaiticus</name>
    <dbReference type="NCBI Taxonomy" id="1177154"/>
    <lineage>
        <taxon>Bacteria</taxon>
        <taxon>Pseudomonadati</taxon>
        <taxon>Pseudomonadota</taxon>
        <taxon>Gammaproteobacteria</taxon>
        <taxon>Oceanospirillales</taxon>
        <taxon>Alcanivoracaceae</taxon>
        <taxon>Alcanivorax</taxon>
    </lineage>
</organism>
<dbReference type="Pfam" id="PF02675">
    <property type="entry name" value="AdoMet_dc"/>
    <property type="match status" value="1"/>
</dbReference>
<evidence type="ECO:0000256" key="4">
    <source>
        <dbReference type="ARBA" id="ARBA00023066"/>
    </source>
</evidence>